<name>A0AAV2EC21_9ROSI</name>
<accession>A0AAV2EC21</accession>
<dbReference type="PANTHER" id="PTHR31589:SF223">
    <property type="entry name" value="PROTEIN, PUTATIVE (DUF239)-RELATED"/>
    <property type="match status" value="1"/>
</dbReference>
<evidence type="ECO:0000313" key="3">
    <source>
        <dbReference type="Proteomes" id="UP001497516"/>
    </source>
</evidence>
<dbReference type="PROSITE" id="PS52045">
    <property type="entry name" value="NEPROSIN_PEP_CD"/>
    <property type="match status" value="1"/>
</dbReference>
<protein>
    <recommendedName>
        <fullName evidence="1">Neprosin PEP catalytic domain-containing protein</fullName>
    </recommendedName>
</protein>
<reference evidence="2 3" key="1">
    <citation type="submission" date="2024-04" db="EMBL/GenBank/DDBJ databases">
        <authorList>
            <person name="Fracassetti M."/>
        </authorList>
    </citation>
    <scope>NUCLEOTIDE SEQUENCE [LARGE SCALE GENOMIC DNA]</scope>
</reference>
<gene>
    <name evidence="2" type="ORF">LTRI10_LOCUS24792</name>
</gene>
<dbReference type="Pfam" id="PF03080">
    <property type="entry name" value="Neprosin"/>
    <property type="match status" value="1"/>
</dbReference>
<evidence type="ECO:0000313" key="2">
    <source>
        <dbReference type="EMBL" id="CAL1383526.1"/>
    </source>
</evidence>
<organism evidence="2 3">
    <name type="scientific">Linum trigynum</name>
    <dbReference type="NCBI Taxonomy" id="586398"/>
    <lineage>
        <taxon>Eukaryota</taxon>
        <taxon>Viridiplantae</taxon>
        <taxon>Streptophyta</taxon>
        <taxon>Embryophyta</taxon>
        <taxon>Tracheophyta</taxon>
        <taxon>Spermatophyta</taxon>
        <taxon>Magnoliopsida</taxon>
        <taxon>eudicotyledons</taxon>
        <taxon>Gunneridae</taxon>
        <taxon>Pentapetalae</taxon>
        <taxon>rosids</taxon>
        <taxon>fabids</taxon>
        <taxon>Malpighiales</taxon>
        <taxon>Linaceae</taxon>
        <taxon>Linum</taxon>
    </lineage>
</organism>
<proteinExistence type="predicted"/>
<sequence>MVFGKSRKQFSNVDRPVVATIQTIHGDTYNCMDFYHQPAFDHPALKNRKFNFQMINSYYRGLEVRATNSTSYGDEPSYIWLNGKGCPIGTVPIRKTAISDLHKANLDASLASNLNPGVHVAVLRSTGDKRYHGGGMWTTVYSHNVGANQYTSSRVKLENGLDSIAVGWTVNPSLYQDSQTRLFIYTNTKDVHCYNTFCPGFVLTNHEIPLDVVLRPVSKRGGPIFIQNFNVSKDLYSGDWVFRFGPHNKVLGFWPTEIFNGLANYANYVEWGGEVYSPPGTVIPPMGSGCRPYGDTKLDGYASSIRIVDENDVLDYNPADCEIYQDDRVHYGAIDKGNVGGSLQRLFEFGGNSLLYDPSAPFAC</sequence>
<dbReference type="InterPro" id="IPR004314">
    <property type="entry name" value="Neprosin"/>
</dbReference>
<dbReference type="Pfam" id="PF14365">
    <property type="entry name" value="Neprosin_AP"/>
    <property type="match status" value="1"/>
</dbReference>
<feature type="domain" description="Neprosin PEP catalytic" evidence="1">
    <location>
        <begin position="111"/>
        <end position="364"/>
    </location>
</feature>
<evidence type="ECO:0000259" key="1">
    <source>
        <dbReference type="PROSITE" id="PS52045"/>
    </source>
</evidence>
<dbReference type="PANTHER" id="PTHR31589">
    <property type="entry name" value="PROTEIN, PUTATIVE (DUF239)-RELATED-RELATED"/>
    <property type="match status" value="1"/>
</dbReference>
<dbReference type="AlphaFoldDB" id="A0AAV2EC21"/>
<dbReference type="Proteomes" id="UP001497516">
    <property type="component" value="Chromosome 4"/>
</dbReference>
<dbReference type="EMBL" id="OZ034817">
    <property type="protein sequence ID" value="CAL1383526.1"/>
    <property type="molecule type" value="Genomic_DNA"/>
</dbReference>
<keyword evidence="3" id="KW-1185">Reference proteome</keyword>
<dbReference type="Gene3D" id="3.90.1320.10">
    <property type="entry name" value="Outer-capsid protein sigma 3, large lobe"/>
    <property type="match status" value="1"/>
</dbReference>
<dbReference type="InterPro" id="IPR053168">
    <property type="entry name" value="Glutamic_endopeptidase"/>
</dbReference>
<dbReference type="InterPro" id="IPR025521">
    <property type="entry name" value="Neprosin_propep"/>
</dbReference>